<dbReference type="OrthoDB" id="9794619at2"/>
<dbReference type="NCBIfam" id="TIGR00072">
    <property type="entry name" value="hydrog_prot"/>
    <property type="match status" value="1"/>
</dbReference>
<name>A0A511R2K9_9DEIN</name>
<accession>A0A511R2K9</accession>
<sequence length="162" mass="17387">MSKPRKVFALGNPYRQDDGVGPWVARYLREAGLEVFEVTDDLTRLVEGLAGADEAWLVEAVVSGHPPGTLHVMEVGPEPLPAAFERLSSHSLSLAEALELARTLGVLPRRTLIFGIEGQAFRPGEAPSPEVIKTAEQLVQALLKAAAGPGNVFVTNPRQSEV</sequence>
<evidence type="ECO:0000313" key="6">
    <source>
        <dbReference type="Proteomes" id="UP000321197"/>
    </source>
</evidence>
<reference evidence="5 6" key="1">
    <citation type="submission" date="2019-07" db="EMBL/GenBank/DDBJ databases">
        <title>Whole genome shotgun sequence of Meiothermus hypogaeus NBRC 106114.</title>
        <authorList>
            <person name="Hosoyama A."/>
            <person name="Uohara A."/>
            <person name="Ohji S."/>
            <person name="Ichikawa N."/>
        </authorList>
    </citation>
    <scope>NUCLEOTIDE SEQUENCE [LARGE SCALE GENOMIC DNA]</scope>
    <source>
        <strain evidence="5 6">NBRC 106114</strain>
    </source>
</reference>
<dbReference type="AlphaFoldDB" id="A0A511R2K9"/>
<evidence type="ECO:0000313" key="5">
    <source>
        <dbReference type="EMBL" id="GEM83092.1"/>
    </source>
</evidence>
<proteinExistence type="inferred from homology"/>
<gene>
    <name evidence="5" type="ORF">MHY01S_12580</name>
</gene>
<keyword evidence="2" id="KW-0645">Protease</keyword>
<dbReference type="GO" id="GO:0016485">
    <property type="term" value="P:protein processing"/>
    <property type="evidence" value="ECO:0007669"/>
    <property type="project" value="TreeGrafter"/>
</dbReference>
<evidence type="ECO:0000256" key="4">
    <source>
        <dbReference type="ARBA" id="ARBA00022801"/>
    </source>
</evidence>
<dbReference type="InterPro" id="IPR023430">
    <property type="entry name" value="Pept_HybD-like_dom_sf"/>
</dbReference>
<organism evidence="5 6">
    <name type="scientific">Meiothermus hypogaeus NBRC 106114</name>
    <dbReference type="NCBI Taxonomy" id="1227553"/>
    <lineage>
        <taxon>Bacteria</taxon>
        <taxon>Thermotogati</taxon>
        <taxon>Deinococcota</taxon>
        <taxon>Deinococci</taxon>
        <taxon>Thermales</taxon>
        <taxon>Thermaceae</taxon>
        <taxon>Meiothermus</taxon>
    </lineage>
</organism>
<dbReference type="GO" id="GO:0008047">
    <property type="term" value="F:enzyme activator activity"/>
    <property type="evidence" value="ECO:0007669"/>
    <property type="project" value="InterPro"/>
</dbReference>
<evidence type="ECO:0000256" key="1">
    <source>
        <dbReference type="ARBA" id="ARBA00006814"/>
    </source>
</evidence>
<dbReference type="GO" id="GO:0004190">
    <property type="term" value="F:aspartic-type endopeptidase activity"/>
    <property type="evidence" value="ECO:0007669"/>
    <property type="project" value="UniProtKB-KW"/>
</dbReference>
<dbReference type="Pfam" id="PF01750">
    <property type="entry name" value="HycI"/>
    <property type="match status" value="1"/>
</dbReference>
<dbReference type="InterPro" id="IPR000671">
    <property type="entry name" value="Peptidase_A31"/>
</dbReference>
<dbReference type="PANTHER" id="PTHR30302:SF1">
    <property type="entry name" value="HYDROGENASE 2 MATURATION PROTEASE"/>
    <property type="match status" value="1"/>
</dbReference>
<protein>
    <recommendedName>
        <fullName evidence="7">Hydrogenase maturation protease</fullName>
    </recommendedName>
</protein>
<evidence type="ECO:0008006" key="7">
    <source>
        <dbReference type="Google" id="ProtNLM"/>
    </source>
</evidence>
<dbReference type="PANTHER" id="PTHR30302">
    <property type="entry name" value="HYDROGENASE 1 MATURATION PROTEASE"/>
    <property type="match status" value="1"/>
</dbReference>
<dbReference type="Gene3D" id="3.40.50.1450">
    <property type="entry name" value="HybD-like"/>
    <property type="match status" value="1"/>
</dbReference>
<dbReference type="EMBL" id="BJXL01000031">
    <property type="protein sequence ID" value="GEM83092.1"/>
    <property type="molecule type" value="Genomic_DNA"/>
</dbReference>
<dbReference type="CDD" id="cd00518">
    <property type="entry name" value="H2MP"/>
    <property type="match status" value="1"/>
</dbReference>
<keyword evidence="4" id="KW-0378">Hydrolase</keyword>
<evidence type="ECO:0000256" key="3">
    <source>
        <dbReference type="ARBA" id="ARBA00022750"/>
    </source>
</evidence>
<dbReference type="Proteomes" id="UP000321197">
    <property type="component" value="Unassembled WGS sequence"/>
</dbReference>
<evidence type="ECO:0000256" key="2">
    <source>
        <dbReference type="ARBA" id="ARBA00022670"/>
    </source>
</evidence>
<dbReference type="RefSeq" id="WP_119341117.1">
    <property type="nucleotide sequence ID" value="NZ_BJXL01000031.1"/>
</dbReference>
<comment type="similarity">
    <text evidence="1">Belongs to the peptidase A31 family.</text>
</comment>
<comment type="caution">
    <text evidence="5">The sequence shown here is derived from an EMBL/GenBank/DDBJ whole genome shotgun (WGS) entry which is preliminary data.</text>
</comment>
<keyword evidence="3" id="KW-0064">Aspartyl protease</keyword>
<dbReference type="SUPFAM" id="SSF53163">
    <property type="entry name" value="HybD-like"/>
    <property type="match status" value="1"/>
</dbReference>